<accession>A0A9D9HI96</accession>
<dbReference type="EMBL" id="JADIMI010000022">
    <property type="protein sequence ID" value="MBO8451803.1"/>
    <property type="molecule type" value="Genomic_DNA"/>
</dbReference>
<name>A0A9D9HI96_9BACT</name>
<sequence>MLRKISASPMSMADGSLVYAAKDNMKLVKYDLKNDSLEEFEEDVYTLCRLIAR</sequence>
<evidence type="ECO:0000313" key="1">
    <source>
        <dbReference type="EMBL" id="MBO8451803.1"/>
    </source>
</evidence>
<reference evidence="1" key="1">
    <citation type="submission" date="2020-10" db="EMBL/GenBank/DDBJ databases">
        <authorList>
            <person name="Gilroy R."/>
        </authorList>
    </citation>
    <scope>NUCLEOTIDE SEQUENCE</scope>
    <source>
        <strain evidence="1">B1-20833</strain>
    </source>
</reference>
<proteinExistence type="predicted"/>
<protein>
    <submittedName>
        <fullName evidence="1">Uncharacterized protein</fullName>
    </submittedName>
</protein>
<organism evidence="1 2">
    <name type="scientific">Candidatus Cryptobacteroides intestinavium</name>
    <dbReference type="NCBI Taxonomy" id="2840766"/>
    <lineage>
        <taxon>Bacteria</taxon>
        <taxon>Pseudomonadati</taxon>
        <taxon>Bacteroidota</taxon>
        <taxon>Bacteroidia</taxon>
        <taxon>Bacteroidales</taxon>
        <taxon>Candidatus Cryptobacteroides</taxon>
    </lineage>
</organism>
<dbReference type="Proteomes" id="UP000823661">
    <property type="component" value="Unassembled WGS sequence"/>
</dbReference>
<dbReference type="AlphaFoldDB" id="A0A9D9HI96"/>
<comment type="caution">
    <text evidence="1">The sequence shown here is derived from an EMBL/GenBank/DDBJ whole genome shotgun (WGS) entry which is preliminary data.</text>
</comment>
<reference evidence="1" key="2">
    <citation type="journal article" date="2021" name="PeerJ">
        <title>Extensive microbial diversity within the chicken gut microbiome revealed by metagenomics and culture.</title>
        <authorList>
            <person name="Gilroy R."/>
            <person name="Ravi A."/>
            <person name="Getino M."/>
            <person name="Pursley I."/>
            <person name="Horton D.L."/>
            <person name="Alikhan N.F."/>
            <person name="Baker D."/>
            <person name="Gharbi K."/>
            <person name="Hall N."/>
            <person name="Watson M."/>
            <person name="Adriaenssens E.M."/>
            <person name="Foster-Nyarko E."/>
            <person name="Jarju S."/>
            <person name="Secka A."/>
            <person name="Antonio M."/>
            <person name="Oren A."/>
            <person name="Chaudhuri R.R."/>
            <person name="La Ragione R."/>
            <person name="Hildebrand F."/>
            <person name="Pallen M.J."/>
        </authorList>
    </citation>
    <scope>NUCLEOTIDE SEQUENCE</scope>
    <source>
        <strain evidence="1">B1-20833</strain>
    </source>
</reference>
<evidence type="ECO:0000313" key="2">
    <source>
        <dbReference type="Proteomes" id="UP000823661"/>
    </source>
</evidence>
<gene>
    <name evidence="1" type="ORF">IAC06_02815</name>
</gene>